<dbReference type="AlphaFoldDB" id="A0A5C5YL73"/>
<evidence type="ECO:0000259" key="6">
    <source>
        <dbReference type="Pfam" id="PF04542"/>
    </source>
</evidence>
<gene>
    <name evidence="7" type="primary">sigH_2</name>
    <name evidence="7" type="ORF">Pla123a_31930</name>
</gene>
<dbReference type="Gene3D" id="1.10.1740.10">
    <property type="match status" value="1"/>
</dbReference>
<dbReference type="Pfam" id="PF04542">
    <property type="entry name" value="Sigma70_r2"/>
    <property type="match status" value="1"/>
</dbReference>
<evidence type="ECO:0000313" key="8">
    <source>
        <dbReference type="Proteomes" id="UP000318478"/>
    </source>
</evidence>
<dbReference type="InterPro" id="IPR007627">
    <property type="entry name" value="RNA_pol_sigma70_r2"/>
</dbReference>
<dbReference type="SUPFAM" id="SSF88946">
    <property type="entry name" value="Sigma2 domain of RNA polymerase sigma factors"/>
    <property type="match status" value="1"/>
</dbReference>
<organism evidence="7 8">
    <name type="scientific">Posidoniimonas polymericola</name>
    <dbReference type="NCBI Taxonomy" id="2528002"/>
    <lineage>
        <taxon>Bacteria</taxon>
        <taxon>Pseudomonadati</taxon>
        <taxon>Planctomycetota</taxon>
        <taxon>Planctomycetia</taxon>
        <taxon>Pirellulales</taxon>
        <taxon>Lacipirellulaceae</taxon>
        <taxon>Posidoniimonas</taxon>
    </lineage>
</organism>
<dbReference type="GO" id="GO:0006352">
    <property type="term" value="P:DNA-templated transcription initiation"/>
    <property type="evidence" value="ECO:0007669"/>
    <property type="project" value="InterPro"/>
</dbReference>
<feature type="region of interest" description="Disordered" evidence="5">
    <location>
        <begin position="1"/>
        <end position="24"/>
    </location>
</feature>
<evidence type="ECO:0000256" key="3">
    <source>
        <dbReference type="ARBA" id="ARBA00023082"/>
    </source>
</evidence>
<keyword evidence="3" id="KW-0731">Sigma factor</keyword>
<keyword evidence="8" id="KW-1185">Reference proteome</keyword>
<dbReference type="PANTHER" id="PTHR43133:SF51">
    <property type="entry name" value="RNA POLYMERASE SIGMA FACTOR"/>
    <property type="match status" value="1"/>
</dbReference>
<dbReference type="NCBIfam" id="TIGR02989">
    <property type="entry name" value="Sig-70_gvs1"/>
    <property type="match status" value="1"/>
</dbReference>
<protein>
    <submittedName>
        <fullName evidence="7">ECF RNA polymerase sigma factor SigH</fullName>
    </submittedName>
</protein>
<dbReference type="GO" id="GO:0016987">
    <property type="term" value="F:sigma factor activity"/>
    <property type="evidence" value="ECO:0007669"/>
    <property type="project" value="UniProtKB-KW"/>
</dbReference>
<dbReference type="InterPro" id="IPR013325">
    <property type="entry name" value="RNA_pol_sigma_r2"/>
</dbReference>
<dbReference type="PANTHER" id="PTHR43133">
    <property type="entry name" value="RNA POLYMERASE ECF-TYPE SIGMA FACTO"/>
    <property type="match status" value="1"/>
</dbReference>
<dbReference type="InterPro" id="IPR014284">
    <property type="entry name" value="RNA_pol_sigma-70_dom"/>
</dbReference>
<dbReference type="EMBL" id="SJPO01000007">
    <property type="protein sequence ID" value="TWT75683.1"/>
    <property type="molecule type" value="Genomic_DNA"/>
</dbReference>
<evidence type="ECO:0000256" key="5">
    <source>
        <dbReference type="SAM" id="MobiDB-lite"/>
    </source>
</evidence>
<keyword evidence="4" id="KW-0804">Transcription</keyword>
<keyword evidence="2" id="KW-0805">Transcription regulation</keyword>
<evidence type="ECO:0000313" key="7">
    <source>
        <dbReference type="EMBL" id="TWT75683.1"/>
    </source>
</evidence>
<dbReference type="InterPro" id="IPR014331">
    <property type="entry name" value="RNA_pol_sigma70_ECF_RHOBA"/>
</dbReference>
<sequence length="196" mass="22673">MEAPRDRVDAHDIGEQATSPQSEEERRARFARIFATHDRWLYAYLISLLGNAADAEEVFQETCVVIWKEYERFDLSTNFVKWAAVVAHHQVLTFRRKQIRDRRFLSLELVNLLAAEAIERSSLMEDRRAALDGCLQKLRSSDRDLIAACYSDTQTRYRDVAAKLNRPENTVYKALARIRRSLHDCIDRRLTTGGAA</sequence>
<dbReference type="InterPro" id="IPR013324">
    <property type="entry name" value="RNA_pol_sigma_r3/r4-like"/>
</dbReference>
<dbReference type="SUPFAM" id="SSF88659">
    <property type="entry name" value="Sigma3 and sigma4 domains of RNA polymerase sigma factors"/>
    <property type="match status" value="1"/>
</dbReference>
<reference evidence="7 8" key="1">
    <citation type="submission" date="2019-02" db="EMBL/GenBank/DDBJ databases">
        <title>Deep-cultivation of Planctomycetes and their phenomic and genomic characterization uncovers novel biology.</title>
        <authorList>
            <person name="Wiegand S."/>
            <person name="Jogler M."/>
            <person name="Boedeker C."/>
            <person name="Pinto D."/>
            <person name="Vollmers J."/>
            <person name="Rivas-Marin E."/>
            <person name="Kohn T."/>
            <person name="Peeters S.H."/>
            <person name="Heuer A."/>
            <person name="Rast P."/>
            <person name="Oberbeckmann S."/>
            <person name="Bunk B."/>
            <person name="Jeske O."/>
            <person name="Meyerdierks A."/>
            <person name="Storesund J.E."/>
            <person name="Kallscheuer N."/>
            <person name="Luecker S."/>
            <person name="Lage O.M."/>
            <person name="Pohl T."/>
            <person name="Merkel B.J."/>
            <person name="Hornburger P."/>
            <person name="Mueller R.-W."/>
            <person name="Bruemmer F."/>
            <person name="Labrenz M."/>
            <person name="Spormann A.M."/>
            <person name="Op Den Camp H."/>
            <person name="Overmann J."/>
            <person name="Amann R."/>
            <person name="Jetten M.S.M."/>
            <person name="Mascher T."/>
            <person name="Medema M.H."/>
            <person name="Devos D.P."/>
            <person name="Kaster A.-K."/>
            <person name="Ovreas L."/>
            <person name="Rohde M."/>
            <person name="Galperin M.Y."/>
            <person name="Jogler C."/>
        </authorList>
    </citation>
    <scope>NUCLEOTIDE SEQUENCE [LARGE SCALE GENOMIC DNA]</scope>
    <source>
        <strain evidence="7 8">Pla123a</strain>
    </source>
</reference>
<comment type="caution">
    <text evidence="7">The sequence shown here is derived from an EMBL/GenBank/DDBJ whole genome shotgun (WGS) entry which is preliminary data.</text>
</comment>
<proteinExistence type="inferred from homology"/>
<accession>A0A5C5YL73</accession>
<dbReference type="Gene3D" id="1.10.10.10">
    <property type="entry name" value="Winged helix-like DNA-binding domain superfamily/Winged helix DNA-binding domain"/>
    <property type="match status" value="1"/>
</dbReference>
<evidence type="ECO:0000256" key="4">
    <source>
        <dbReference type="ARBA" id="ARBA00023163"/>
    </source>
</evidence>
<feature type="compositionally biased region" description="Basic and acidic residues" evidence="5">
    <location>
        <begin position="1"/>
        <end position="14"/>
    </location>
</feature>
<evidence type="ECO:0000256" key="2">
    <source>
        <dbReference type="ARBA" id="ARBA00023015"/>
    </source>
</evidence>
<dbReference type="InterPro" id="IPR039425">
    <property type="entry name" value="RNA_pol_sigma-70-like"/>
</dbReference>
<dbReference type="NCBIfam" id="TIGR02937">
    <property type="entry name" value="sigma70-ECF"/>
    <property type="match status" value="1"/>
</dbReference>
<name>A0A5C5YL73_9BACT</name>
<dbReference type="InterPro" id="IPR036388">
    <property type="entry name" value="WH-like_DNA-bd_sf"/>
</dbReference>
<dbReference type="RefSeq" id="WP_197528019.1">
    <property type="nucleotide sequence ID" value="NZ_SJPO01000007.1"/>
</dbReference>
<comment type="similarity">
    <text evidence="1">Belongs to the sigma-70 factor family. ECF subfamily.</text>
</comment>
<dbReference type="Proteomes" id="UP000318478">
    <property type="component" value="Unassembled WGS sequence"/>
</dbReference>
<feature type="domain" description="RNA polymerase sigma-70 region 2" evidence="6">
    <location>
        <begin position="34"/>
        <end position="98"/>
    </location>
</feature>
<evidence type="ECO:0000256" key="1">
    <source>
        <dbReference type="ARBA" id="ARBA00010641"/>
    </source>
</evidence>